<dbReference type="PROSITE" id="PS50110">
    <property type="entry name" value="RESPONSE_REGULATORY"/>
    <property type="match status" value="1"/>
</dbReference>
<keyword evidence="3 7" id="KW-0597">Phosphoprotein</keyword>
<dbReference type="GO" id="GO:0006355">
    <property type="term" value="P:regulation of DNA-templated transcription"/>
    <property type="evidence" value="ECO:0007669"/>
    <property type="project" value="InterPro"/>
</dbReference>
<dbReference type="Gene3D" id="1.10.287.130">
    <property type="match status" value="1"/>
</dbReference>
<accession>B4VSY1</accession>
<evidence type="ECO:0000256" key="8">
    <source>
        <dbReference type="SAM" id="Coils"/>
    </source>
</evidence>
<evidence type="ECO:0000259" key="11">
    <source>
        <dbReference type="PROSITE" id="PS50112"/>
    </source>
</evidence>
<dbReference type="Pfam" id="PF00989">
    <property type="entry name" value="PAS"/>
    <property type="match status" value="1"/>
</dbReference>
<dbReference type="Gene3D" id="3.30.565.10">
    <property type="entry name" value="Histidine kinase-like ATPase, C-terminal domain"/>
    <property type="match status" value="1"/>
</dbReference>
<dbReference type="PANTHER" id="PTHR43304">
    <property type="entry name" value="PHYTOCHROME-LIKE PROTEIN CPH1"/>
    <property type="match status" value="1"/>
</dbReference>
<dbReference type="PROSITE" id="PS50113">
    <property type="entry name" value="PAC"/>
    <property type="match status" value="3"/>
</dbReference>
<dbReference type="Pfam" id="PF02518">
    <property type="entry name" value="HATPase_c"/>
    <property type="match status" value="1"/>
</dbReference>
<dbReference type="InterPro" id="IPR052162">
    <property type="entry name" value="Sensor_kinase/Photoreceptor"/>
</dbReference>
<feature type="domain" description="PAS" evidence="11">
    <location>
        <begin position="589"/>
        <end position="659"/>
    </location>
</feature>
<feature type="domain" description="PAC" evidence="12">
    <location>
        <begin position="413"/>
        <end position="467"/>
    </location>
</feature>
<dbReference type="InterPro" id="IPR003018">
    <property type="entry name" value="GAF"/>
</dbReference>
<dbReference type="InterPro" id="IPR036890">
    <property type="entry name" value="HATPase_C_sf"/>
</dbReference>
<dbReference type="Gene3D" id="3.30.450.20">
    <property type="entry name" value="PAS domain"/>
    <property type="match status" value="3"/>
</dbReference>
<proteinExistence type="predicted"/>
<evidence type="ECO:0000256" key="5">
    <source>
        <dbReference type="ARBA" id="ARBA00022777"/>
    </source>
</evidence>
<dbReference type="NCBIfam" id="TIGR00229">
    <property type="entry name" value="sensory_box"/>
    <property type="match status" value="3"/>
</dbReference>
<dbReference type="SMART" id="SM00065">
    <property type="entry name" value="GAF"/>
    <property type="match status" value="2"/>
</dbReference>
<dbReference type="InterPro" id="IPR001610">
    <property type="entry name" value="PAC"/>
</dbReference>
<dbReference type="InterPro" id="IPR011006">
    <property type="entry name" value="CheY-like_superfamily"/>
</dbReference>
<dbReference type="PRINTS" id="PR00344">
    <property type="entry name" value="BCTRLSENSOR"/>
</dbReference>
<dbReference type="SMART" id="SM00387">
    <property type="entry name" value="HATPase_c"/>
    <property type="match status" value="1"/>
</dbReference>
<feature type="domain" description="Histidine kinase" evidence="9">
    <location>
        <begin position="912"/>
        <end position="1136"/>
    </location>
</feature>
<dbReference type="InterPro" id="IPR036097">
    <property type="entry name" value="HisK_dim/P_sf"/>
</dbReference>
<dbReference type="InterPro" id="IPR029016">
    <property type="entry name" value="GAF-like_dom_sf"/>
</dbReference>
<name>B4VSY1_9CYAN</name>
<dbReference type="SMART" id="SM00086">
    <property type="entry name" value="PAC"/>
    <property type="match status" value="3"/>
</dbReference>
<keyword evidence="6" id="KW-0902">Two-component regulatory system</keyword>
<feature type="modified residue" description="4-aspartylphosphate" evidence="7">
    <location>
        <position position="58"/>
    </location>
</feature>
<dbReference type="EMBL" id="DS989851">
    <property type="protein sequence ID" value="EDX74796.1"/>
    <property type="molecule type" value="Genomic_DNA"/>
</dbReference>
<dbReference type="PANTHER" id="PTHR43304:SF1">
    <property type="entry name" value="PAC DOMAIN-CONTAINING PROTEIN"/>
    <property type="match status" value="1"/>
</dbReference>
<dbReference type="SUPFAM" id="SSF55874">
    <property type="entry name" value="ATPase domain of HSP90 chaperone/DNA topoisomerase II/histidine kinase"/>
    <property type="match status" value="1"/>
</dbReference>
<dbReference type="SUPFAM" id="SSF55785">
    <property type="entry name" value="PYP-like sensor domain (PAS domain)"/>
    <property type="match status" value="3"/>
</dbReference>
<dbReference type="InterPro" id="IPR013656">
    <property type="entry name" value="PAS_4"/>
</dbReference>
<protein>
    <recommendedName>
        <fullName evidence="2">histidine kinase</fullName>
        <ecNumber evidence="2">2.7.13.3</ecNumber>
    </recommendedName>
</protein>
<dbReference type="InterPro" id="IPR003661">
    <property type="entry name" value="HisK_dim/P_dom"/>
</dbReference>
<dbReference type="RefSeq" id="WP_006101616.1">
    <property type="nucleotide sequence ID" value="NZ_DS989851.1"/>
</dbReference>
<reference evidence="13 14" key="1">
    <citation type="submission" date="2008-07" db="EMBL/GenBank/DDBJ databases">
        <authorList>
            <person name="Tandeau de Marsac N."/>
            <person name="Ferriera S."/>
            <person name="Johnson J."/>
            <person name="Kravitz S."/>
            <person name="Beeson K."/>
            <person name="Sutton G."/>
            <person name="Rogers Y.-H."/>
            <person name="Friedman R."/>
            <person name="Frazier M."/>
            <person name="Venter J.C."/>
        </authorList>
    </citation>
    <scope>NUCLEOTIDE SEQUENCE [LARGE SCALE GENOMIC DNA]</scope>
    <source>
        <strain evidence="13 14">PCC 7420</strain>
    </source>
</reference>
<dbReference type="SMART" id="SM00448">
    <property type="entry name" value="REC"/>
    <property type="match status" value="1"/>
</dbReference>
<feature type="coiled-coil region" evidence="8">
    <location>
        <begin position="874"/>
        <end position="905"/>
    </location>
</feature>
<keyword evidence="4" id="KW-0808">Transferase</keyword>
<sequence length="1145" mass="128755">MINTPVHLLLIDEDPDERALIIRQLQQEFSALHVAQPTNAKDLNQVLLDGHFDMAIADDELPWTTGIAVFKQVKRLQPACPFIMFTSQDSVELAVMAMKAGIDDYIIKSPSHYKKLVTAVRSALAPQLKSQSSRLEATPPITISQNLQLIATLQARVTQQTTIVRFSQYALRGIDIDSLMNCAVTLLAKTLDVDYAKVLELLPEGKALLLRAGVGWQVGLVGQATVDTETNSQAGYTLLSQEPIVVEDLRTESRFSAPPLLEDHGVVSGMSVIIPGLSLAKPGTLKHWDTMPNPDSQPFGILGIHSTDSRQFSQDDINFLQAIANILGAAIDRCQQAERLRILESAVNASSNGILISDPHQPDNPIIFVNSGFERLTGYSASELLGRNCRFLQGDDSNQAQLEEVRQAIATKKDCQITLRNYRKDGSVFWNDLYISPVRNSQGTLTHFLGVQTDVTAQKLALEKLRQQAQLLDLANDAIMVLDLQGKITYWNQGAQRLYGWSSQDAIGQNAHQLLHTIFPQALRDIKTQLWHQEYWPGELIQTTQDGTQITVASRWTLQRDHQGNPLAILEVNHNISAYKRTEKALRQSEQRFRLAVNHSPDMFVIYDAQRRFVFVNTTTLDRTGKSSTDYLGHRDEEIWSPEVTEWYLPTLKRVIETRTPQTVEATIRLPNTNPFTTVIKYVPMLNELGEIVQILGFTFDITQRKQLEIQLRQTIDRLQTLQTLDQAILAEQPPPAIAQVALTGLKSLLSCRHLSVVVFDWDSQQATLLATNGEMENLARTTISLEPFTSELAQFADHKIHQLKQSDIVRVLRPIVQALLSQNAASFSIIPLRSKPEIIGTLNLEFREKNDLDNEHKTIVQEVANQLAIAIAQSRLQQQLKRYTTELEERITERTQELQAINAELEAFSYTVSHDLRAPLRAMQGFANALVEDCGSQLDSIGLDYTQRITTAAQRLDKMIQDLLEYSRLGRLDFPLKPISLDSIMSEVLFQLQELIKNTNTQIKVAEKGVIPLPEVLGHRATLMQVVSNLIANAIKFVPETVQPQIQVWAEERKDVNGSTWIRLWIEDNGIGIESEYQEKIFLVFERLHGREHYPGSGIGLALVRKGMERLGGRSGVESSLHQGSRFWIEAQKVETCHDISIME</sequence>
<gene>
    <name evidence="13" type="ORF">MC7420_670</name>
</gene>
<dbReference type="InterPro" id="IPR000700">
    <property type="entry name" value="PAS-assoc_C"/>
</dbReference>
<dbReference type="CDD" id="cd00156">
    <property type="entry name" value="REC"/>
    <property type="match status" value="1"/>
</dbReference>
<dbReference type="Pfam" id="PF01590">
    <property type="entry name" value="GAF"/>
    <property type="match status" value="1"/>
</dbReference>
<evidence type="ECO:0000313" key="13">
    <source>
        <dbReference type="EMBL" id="EDX74796.1"/>
    </source>
</evidence>
<dbReference type="Gene3D" id="3.30.450.40">
    <property type="match status" value="2"/>
</dbReference>
<dbReference type="SUPFAM" id="SSF52172">
    <property type="entry name" value="CheY-like"/>
    <property type="match status" value="1"/>
</dbReference>
<dbReference type="Pfam" id="PF00512">
    <property type="entry name" value="HisKA"/>
    <property type="match status" value="1"/>
</dbReference>
<dbReference type="InterPro" id="IPR000014">
    <property type="entry name" value="PAS"/>
</dbReference>
<dbReference type="SUPFAM" id="SSF47384">
    <property type="entry name" value="Homodimeric domain of signal transducing histidine kinase"/>
    <property type="match status" value="1"/>
</dbReference>
<dbReference type="Gene3D" id="3.40.50.2300">
    <property type="match status" value="1"/>
</dbReference>
<feature type="domain" description="Response regulatory" evidence="10">
    <location>
        <begin position="7"/>
        <end position="123"/>
    </location>
</feature>
<dbReference type="eggNOG" id="COG2202">
    <property type="taxonomic scope" value="Bacteria"/>
</dbReference>
<dbReference type="eggNOG" id="COG4251">
    <property type="taxonomic scope" value="Bacteria"/>
</dbReference>
<evidence type="ECO:0000256" key="7">
    <source>
        <dbReference type="PROSITE-ProRule" id="PRU00169"/>
    </source>
</evidence>
<dbReference type="PROSITE" id="PS50112">
    <property type="entry name" value="PAS"/>
    <property type="match status" value="3"/>
</dbReference>
<evidence type="ECO:0000256" key="6">
    <source>
        <dbReference type="ARBA" id="ARBA00023012"/>
    </source>
</evidence>
<evidence type="ECO:0000259" key="10">
    <source>
        <dbReference type="PROSITE" id="PS50110"/>
    </source>
</evidence>
<dbReference type="CDD" id="cd00130">
    <property type="entry name" value="PAS"/>
    <property type="match status" value="3"/>
</dbReference>
<evidence type="ECO:0000256" key="1">
    <source>
        <dbReference type="ARBA" id="ARBA00000085"/>
    </source>
</evidence>
<feature type="domain" description="PAS" evidence="11">
    <location>
        <begin position="339"/>
        <end position="412"/>
    </location>
</feature>
<dbReference type="HOGENOM" id="CLU_277162_0_0_3"/>
<evidence type="ECO:0000259" key="12">
    <source>
        <dbReference type="PROSITE" id="PS50113"/>
    </source>
</evidence>
<dbReference type="OrthoDB" id="9808408at2"/>
<keyword evidence="5" id="KW-0418">Kinase</keyword>
<keyword evidence="8" id="KW-0175">Coiled coil</keyword>
<comment type="catalytic activity">
    <reaction evidence="1">
        <text>ATP + protein L-histidine = ADP + protein N-phospho-L-histidine.</text>
        <dbReference type="EC" id="2.7.13.3"/>
    </reaction>
</comment>
<feature type="domain" description="PAC" evidence="12">
    <location>
        <begin position="662"/>
        <end position="714"/>
    </location>
</feature>
<feature type="domain" description="PAS" evidence="11">
    <location>
        <begin position="464"/>
        <end position="530"/>
    </location>
</feature>
<dbReference type="InterPro" id="IPR005467">
    <property type="entry name" value="His_kinase_dom"/>
</dbReference>
<dbReference type="InterPro" id="IPR003594">
    <property type="entry name" value="HATPase_dom"/>
</dbReference>
<dbReference type="InterPro" id="IPR001789">
    <property type="entry name" value="Sig_transdc_resp-reg_receiver"/>
</dbReference>
<dbReference type="Pfam" id="PF08448">
    <property type="entry name" value="PAS_4"/>
    <property type="match status" value="1"/>
</dbReference>
<dbReference type="CDD" id="cd00082">
    <property type="entry name" value="HisKA"/>
    <property type="match status" value="1"/>
</dbReference>
<dbReference type="SMART" id="SM00388">
    <property type="entry name" value="HisKA"/>
    <property type="match status" value="1"/>
</dbReference>
<evidence type="ECO:0000256" key="2">
    <source>
        <dbReference type="ARBA" id="ARBA00012438"/>
    </source>
</evidence>
<dbReference type="Pfam" id="PF13426">
    <property type="entry name" value="PAS_9"/>
    <property type="match status" value="1"/>
</dbReference>
<dbReference type="InterPro" id="IPR004358">
    <property type="entry name" value="Sig_transdc_His_kin-like_C"/>
</dbReference>
<feature type="domain" description="PAC" evidence="12">
    <location>
        <begin position="534"/>
        <end position="588"/>
    </location>
</feature>
<dbReference type="SUPFAM" id="SSF55781">
    <property type="entry name" value="GAF domain-like"/>
    <property type="match status" value="2"/>
</dbReference>
<dbReference type="EC" id="2.7.13.3" evidence="2"/>
<dbReference type="AlphaFoldDB" id="B4VSY1"/>
<dbReference type="STRING" id="118168.MC7420_670"/>
<dbReference type="PROSITE" id="PS50109">
    <property type="entry name" value="HIS_KIN"/>
    <property type="match status" value="1"/>
</dbReference>
<dbReference type="Proteomes" id="UP000003835">
    <property type="component" value="Unassembled WGS sequence"/>
</dbReference>
<keyword evidence="14" id="KW-1185">Reference proteome</keyword>
<dbReference type="Pfam" id="PF00072">
    <property type="entry name" value="Response_reg"/>
    <property type="match status" value="1"/>
</dbReference>
<evidence type="ECO:0000313" key="14">
    <source>
        <dbReference type="Proteomes" id="UP000003835"/>
    </source>
</evidence>
<dbReference type="InterPro" id="IPR013767">
    <property type="entry name" value="PAS_fold"/>
</dbReference>
<evidence type="ECO:0000256" key="4">
    <source>
        <dbReference type="ARBA" id="ARBA00022679"/>
    </source>
</evidence>
<dbReference type="InterPro" id="IPR035965">
    <property type="entry name" value="PAS-like_dom_sf"/>
</dbReference>
<dbReference type="eggNOG" id="COG2203">
    <property type="taxonomic scope" value="Bacteria"/>
</dbReference>
<evidence type="ECO:0000256" key="3">
    <source>
        <dbReference type="ARBA" id="ARBA00022553"/>
    </source>
</evidence>
<evidence type="ECO:0000259" key="9">
    <source>
        <dbReference type="PROSITE" id="PS50109"/>
    </source>
</evidence>
<organism evidence="13 14">
    <name type="scientific">Coleofasciculus chthonoplastes PCC 7420</name>
    <dbReference type="NCBI Taxonomy" id="118168"/>
    <lineage>
        <taxon>Bacteria</taxon>
        <taxon>Bacillati</taxon>
        <taxon>Cyanobacteriota</taxon>
        <taxon>Cyanophyceae</taxon>
        <taxon>Coleofasciculales</taxon>
        <taxon>Coleofasciculaceae</taxon>
        <taxon>Coleofasciculus</taxon>
    </lineage>
</organism>
<dbReference type="SMART" id="SM00091">
    <property type="entry name" value="PAS"/>
    <property type="match status" value="3"/>
</dbReference>
<dbReference type="GO" id="GO:0000155">
    <property type="term" value="F:phosphorelay sensor kinase activity"/>
    <property type="evidence" value="ECO:0007669"/>
    <property type="project" value="InterPro"/>
</dbReference>